<dbReference type="Proteomes" id="UP000664349">
    <property type="component" value="Unassembled WGS sequence"/>
</dbReference>
<keyword evidence="2" id="KW-1133">Transmembrane helix</keyword>
<gene>
    <name evidence="3" type="ORF">J1C50_04275</name>
</gene>
<organism evidence="3 4">
    <name type="scientific">Chromobacterium haemolyticum</name>
    <dbReference type="NCBI Taxonomy" id="394935"/>
    <lineage>
        <taxon>Bacteria</taxon>
        <taxon>Pseudomonadati</taxon>
        <taxon>Pseudomonadota</taxon>
        <taxon>Betaproteobacteria</taxon>
        <taxon>Neisseriales</taxon>
        <taxon>Chromobacteriaceae</taxon>
        <taxon>Chromobacterium</taxon>
    </lineage>
</organism>
<keyword evidence="1" id="KW-0175">Coiled coil</keyword>
<accession>A0ABS3GJ10</accession>
<keyword evidence="2" id="KW-0472">Membrane</keyword>
<name>A0ABS3GJ10_9NEIS</name>
<keyword evidence="2" id="KW-0812">Transmembrane</keyword>
<evidence type="ECO:0008006" key="5">
    <source>
        <dbReference type="Google" id="ProtNLM"/>
    </source>
</evidence>
<evidence type="ECO:0000256" key="2">
    <source>
        <dbReference type="SAM" id="Phobius"/>
    </source>
</evidence>
<dbReference type="EMBL" id="JAFLRD010000003">
    <property type="protein sequence ID" value="MBO0414718.1"/>
    <property type="molecule type" value="Genomic_DNA"/>
</dbReference>
<evidence type="ECO:0000256" key="1">
    <source>
        <dbReference type="SAM" id="Coils"/>
    </source>
</evidence>
<feature type="transmembrane region" description="Helical" evidence="2">
    <location>
        <begin position="6"/>
        <end position="29"/>
    </location>
</feature>
<proteinExistence type="predicted"/>
<sequence length="123" mass="14292">MLITLEPTYLIGLALSFFGFLFAAGKLFLAQVDRRQSERDDRQEQQTQALLKQLGQQAESVNQQLSQQAESVHRLERDFLKFQGDLPLSYVRREDYMRNQTVIEAKLDAVALKIENIQLRAHR</sequence>
<evidence type="ECO:0000313" key="3">
    <source>
        <dbReference type="EMBL" id="MBO0414718.1"/>
    </source>
</evidence>
<reference evidence="3 4" key="1">
    <citation type="submission" date="2021-03" db="EMBL/GenBank/DDBJ databases">
        <title>First Case of infection caused by Chromobacterium haemolyticum derived from water in China.</title>
        <authorList>
            <person name="Chen J."/>
            <person name="Liu C."/>
        </authorList>
    </citation>
    <scope>NUCLEOTIDE SEQUENCE [LARGE SCALE GENOMIC DNA]</scope>
    <source>
        <strain evidence="3 4">WJ-5</strain>
    </source>
</reference>
<evidence type="ECO:0000313" key="4">
    <source>
        <dbReference type="Proteomes" id="UP000664349"/>
    </source>
</evidence>
<feature type="coiled-coil region" evidence="1">
    <location>
        <begin position="44"/>
        <end position="78"/>
    </location>
</feature>
<comment type="caution">
    <text evidence="3">The sequence shown here is derived from an EMBL/GenBank/DDBJ whole genome shotgun (WGS) entry which is preliminary data.</text>
</comment>
<keyword evidence="4" id="KW-1185">Reference proteome</keyword>
<protein>
    <recommendedName>
        <fullName evidence="5">DNA recombination protein RmuC</fullName>
    </recommendedName>
</protein>